<sequence>METLRPGGWAVYHSTVPNNDWFRKFPASLSAAKFMRDGQPMWEYYGSNWVMRRDINYIHPAAIQMRDAFLRECLLGEQVFDRPIGLAAAGHASGVWWDNPGNIVESYDAYTQGFVANEVKRLFEKRFRQRFEAEFNQQPALQKRYPTPEAKENLFYQRYQAWYVDPLYFWMRDGDEEVLEWWNRFWAEAYAGYYAWQYQYIQNEIAPKLGKKHLFVGGNSKLCWSSASWDYYAFSWGTYDLLGPNETTVVYSDKHAPGFKLALAASNGKPAALWNGGNNDLVCAEALACLGVVGNQPEHLTAFQKANFDLYQNARPGGRVACLYHLEDGLHHSEIANLCRVTDQVGRSGVPLEIITEKHLGPEVLDTFDLVILPGFRFTDAEAAALRAYAERGGRLLLLGDNRDRNGRPLAEGLAGLAAWTDGEKALGKGQVRVFGSQLIDQAAMDGTLAALKADAFRITSPAGANLLLNILTQPKQNLVTAHLVNFTGQPVENVRVRFPDDLNLTRIVYISPYGSSQTLKAVGKTVTIPRLSIYGIICLCPNERIARDLLERNRGFNRTFENDRLPRVTVRGGIPEKEWKLSELAPGEKLCQLRQFTKTGFRRLDADVVTAGRGRVGTAQPVKLRIHALGVWNPEAVFLDRMEFVFVHEASGHREIVPLKMEPVSGQEKESGADERQKSQVQMPAGTFVLRETETGWTPGQAGRYQVKLRYRYVDEAFNGRPDQRTTGNYPMSDYFYSRPFLKVVYEDRLPGLVVEVTNK</sequence>
<dbReference type="SUPFAM" id="SSF52317">
    <property type="entry name" value="Class I glutamine amidotransferase-like"/>
    <property type="match status" value="1"/>
</dbReference>
<reference evidence="1" key="1">
    <citation type="submission" date="2017-02" db="EMBL/GenBank/DDBJ databases">
        <title>Delving into the versatile metabolic prowess of the omnipresent phylum Bacteroidetes.</title>
        <authorList>
            <person name="Nobu M.K."/>
            <person name="Mei R."/>
            <person name="Narihiro T."/>
            <person name="Kuroda K."/>
            <person name="Liu W.-T."/>
        </authorList>
    </citation>
    <scope>NUCLEOTIDE SEQUENCE</scope>
    <source>
        <strain evidence="1">ADurb.Bin417</strain>
    </source>
</reference>
<comment type="caution">
    <text evidence="1">The sequence shown here is derived from an EMBL/GenBank/DDBJ whole genome shotgun (WGS) entry which is preliminary data.</text>
</comment>
<evidence type="ECO:0000313" key="1">
    <source>
        <dbReference type="EMBL" id="OPZ92958.1"/>
    </source>
</evidence>
<organism evidence="1">
    <name type="scientific">candidate division TA06 bacterium ADurb.Bin417</name>
    <dbReference type="NCBI Taxonomy" id="1852828"/>
    <lineage>
        <taxon>Bacteria</taxon>
        <taxon>Bacteria division TA06</taxon>
    </lineage>
</organism>
<name>A0A1V5MI90_UNCT6</name>
<accession>A0A1V5MI90</accession>
<dbReference type="InterPro" id="IPR029062">
    <property type="entry name" value="Class_I_gatase-like"/>
</dbReference>
<dbReference type="EMBL" id="MWAK01000054">
    <property type="protein sequence ID" value="OPZ92958.1"/>
    <property type="molecule type" value="Genomic_DNA"/>
</dbReference>
<dbReference type="AlphaFoldDB" id="A0A1V5MI90"/>
<dbReference type="Proteomes" id="UP000485484">
    <property type="component" value="Unassembled WGS sequence"/>
</dbReference>
<gene>
    <name evidence="1" type="ORF">BWY73_00547</name>
</gene>
<protein>
    <submittedName>
        <fullName evidence="1">Uncharacterized protein</fullName>
    </submittedName>
</protein>
<dbReference type="Gene3D" id="3.40.50.880">
    <property type="match status" value="1"/>
</dbReference>
<proteinExistence type="predicted"/>